<dbReference type="InterPro" id="IPR015943">
    <property type="entry name" value="WD40/YVTN_repeat-like_dom_sf"/>
</dbReference>
<dbReference type="FunFam" id="2.10.70.80:FF:000001">
    <property type="entry name" value="Sortilin-related VPS10 domain-containing receptor 1"/>
    <property type="match status" value="1"/>
</dbReference>
<feature type="transmembrane region" description="Helical" evidence="9">
    <location>
        <begin position="33"/>
        <end position="53"/>
    </location>
</feature>
<dbReference type="Gene3D" id="2.60.40.10">
    <property type="entry name" value="Immunoglobulins"/>
    <property type="match status" value="1"/>
</dbReference>
<comment type="similarity">
    <text evidence="2">Belongs to the VPS10-related sortilin family. SORCS subfamily.</text>
</comment>
<feature type="transmembrane region" description="Helical" evidence="9">
    <location>
        <begin position="1183"/>
        <end position="1201"/>
    </location>
</feature>
<dbReference type="PANTHER" id="PTHR12106">
    <property type="entry name" value="SORTILIN RELATED"/>
    <property type="match status" value="1"/>
</dbReference>
<evidence type="ECO:0000256" key="4">
    <source>
        <dbReference type="ARBA" id="ARBA00022729"/>
    </source>
</evidence>
<dbReference type="InterPro" id="IPR000601">
    <property type="entry name" value="PKD_dom"/>
</dbReference>
<keyword evidence="7 9" id="KW-0472">Membrane</keyword>
<evidence type="ECO:0000256" key="9">
    <source>
        <dbReference type="SAM" id="Phobius"/>
    </source>
</evidence>
<organism evidence="11 12">
    <name type="scientific">Esox lucius</name>
    <name type="common">Northern pike</name>
    <dbReference type="NCBI Taxonomy" id="8010"/>
    <lineage>
        <taxon>Eukaryota</taxon>
        <taxon>Metazoa</taxon>
        <taxon>Chordata</taxon>
        <taxon>Craniata</taxon>
        <taxon>Vertebrata</taxon>
        <taxon>Euteleostomi</taxon>
        <taxon>Actinopterygii</taxon>
        <taxon>Neopterygii</taxon>
        <taxon>Teleostei</taxon>
        <taxon>Protacanthopterygii</taxon>
        <taxon>Esociformes</taxon>
        <taxon>Esocidae</taxon>
        <taxon>Esox</taxon>
    </lineage>
</organism>
<dbReference type="Gene3D" id="2.10.70.80">
    <property type="match status" value="1"/>
</dbReference>
<evidence type="ECO:0000256" key="3">
    <source>
        <dbReference type="ARBA" id="ARBA00022692"/>
    </source>
</evidence>
<reference evidence="11" key="3">
    <citation type="submission" date="2025-08" db="UniProtKB">
        <authorList>
            <consortium name="Ensembl"/>
        </authorList>
    </citation>
    <scope>IDENTIFICATION</scope>
</reference>
<evidence type="ECO:0000256" key="2">
    <source>
        <dbReference type="ARBA" id="ARBA00010818"/>
    </source>
</evidence>
<dbReference type="Pfam" id="PF15902">
    <property type="entry name" value="Sortilin-Vps10"/>
    <property type="match status" value="1"/>
</dbReference>
<dbReference type="PROSITE" id="PS50093">
    <property type="entry name" value="PKD"/>
    <property type="match status" value="1"/>
</dbReference>
<keyword evidence="5" id="KW-0677">Repeat</keyword>
<dbReference type="InterPro" id="IPR031777">
    <property type="entry name" value="Sortilin_C"/>
</dbReference>
<accession>A0A3P8XNJ2</accession>
<dbReference type="Pfam" id="PF15901">
    <property type="entry name" value="Sortilin_C"/>
    <property type="match status" value="1"/>
</dbReference>
<dbReference type="Ensembl" id="ENSELUT00000009508.3">
    <property type="protein sequence ID" value="ENSELUP00000006107.1"/>
    <property type="gene ID" value="ENSELUG00000007063.3"/>
</dbReference>
<dbReference type="Pfam" id="PF00801">
    <property type="entry name" value="PKD"/>
    <property type="match status" value="1"/>
</dbReference>
<dbReference type="Gene3D" id="2.130.10.10">
    <property type="entry name" value="YVTN repeat-like/Quinoprotein amine dehydrogenase"/>
    <property type="match status" value="1"/>
</dbReference>
<keyword evidence="4" id="KW-0732">Signal</keyword>
<dbReference type="InterPro" id="IPR006581">
    <property type="entry name" value="VPS10"/>
</dbReference>
<dbReference type="AlphaFoldDB" id="A0A3P8XNJ2"/>
<dbReference type="GO" id="GO:0016020">
    <property type="term" value="C:membrane"/>
    <property type="evidence" value="ECO:0007669"/>
    <property type="project" value="UniProtKB-SubCell"/>
</dbReference>
<evidence type="ECO:0000313" key="11">
    <source>
        <dbReference type="Ensembl" id="ENSELUP00000006107.1"/>
    </source>
</evidence>
<dbReference type="PANTHER" id="PTHR12106:SF10">
    <property type="entry name" value="VPS10 DOMAIN-CONTAINING RECEPTOR SORCS3"/>
    <property type="match status" value="1"/>
</dbReference>
<evidence type="ECO:0000259" key="10">
    <source>
        <dbReference type="PROSITE" id="PS50093"/>
    </source>
</evidence>
<dbReference type="OMA" id="AYSHDNK"/>
<dbReference type="InParanoid" id="A0A3P8XNJ2"/>
<dbReference type="GeneID" id="105010584"/>
<dbReference type="SUPFAM" id="SSF49299">
    <property type="entry name" value="PKD domain"/>
    <property type="match status" value="2"/>
</dbReference>
<dbReference type="SMART" id="SM00602">
    <property type="entry name" value="VPS10"/>
    <property type="match status" value="1"/>
</dbReference>
<dbReference type="InterPro" id="IPR013783">
    <property type="entry name" value="Ig-like_fold"/>
</dbReference>
<sequence length="1279" mass="144481">MIVTFTQLLFHNLIYQLRPCFGMYLFGNREMRTMVVSGYGLCLAIFVFVLSNFQNIKTAYAEVSWTVSSTTTNVWLNSMDHFSSGLSSNLKSAWVKVPKYLRKEFAFSRAIKMEPIHGKTQVPKGEGRLPKKLNGVVRNVPPDYVSPGRNKKAPNSAKHFIDVSKNPDSSFEFIHRTLASNNRSRTKRSKAFGKYSHRNEFRGPDAFSADKILEPLQGVYSPRTEYRRTGEEAKTVPRQTDTLLVTSTFALSGDYAHNVAMVHWVGDNSSVILTLTKQYDFNLGAFTESSLWRSVDYGSTYIKLNNKVGSNLACLYVCPTNKRKIMMLSDPEREHSILISSDEGASFEKYSINFYMDGLLFHPTQENWLLASSPDNKVYSTMDFGRTWQLISENVTTGRFFWAQTGLDREADVVHLETDIPKGRAQYAKCRAQRCTESNKQYLFPEDIDTNSLVVQDDYVFVQVTKSGQTSYFVSYMRESFKQIQLPKYCLPKDMHIISTDEKQVFAAVQEWNQNDTYSLYISDSPGVYFTLSLEHLRTRREPGGNLLVDLYKVEGINGIYLANKLVHREVKTFITYNKGQTWALLQAPNTDVFGNSLHCILPYCSLHLHLDVPVNPYLPGRISSTDSAPGIIVATGNVGTELSSTNLGMFVTSDAGNSWIHIFEEELGVWFLDNGGALVAVSLIATVPTRHIWISLDEGRKWDRHSFSLAPLFLDGVLIQRENHIITFTGHLSRVSEWHLIKIDYKAIFSRRCMDGDYQTWHLNNKGEPCVMGEKQTFMKRRPGARCMLAQGYSRVISSEPCVCRQYDFECDYGYERQVDGKCSSAFWFNPNTITGSCGISQNFLNSTGYRKVLSNNCKEGGNDVYSARKQQCSPRPPKGLRLMTSHGELTATVGSNVTFLVHLDDGNSLWTSIQLDFGDGITVMYNLSQRGDGIKHNYRAAGIFRVTAHAENSQGYDSSSMFLHITSPVEHVYLSAPIVAIVKNEVNLTAVVWPVYQRILTFFWWFENSSEPLITLDGSITYTFQKEGKNKVMVQVSSGCNILQDTKVIIVKKFFKSLLLSFSPTLDDHNPDIPEWREDVGRVVRTAVSQVSGLPEEQLLVSLFPGVPTTAELFILPETQLPEHGKGDKEALVSISDILVNALNQGFIQFELKADTRISVYITQLTTAPLVDSNPIHNSSAMLMLLSVAFVGLAALFVFKFKRKIPWIHVQAEENQEKEQEMIGAVGQNDTMSKMRLSEFPSEKELMEKELEARSRGTNGRNGERVITREFPTCTNV</sequence>
<dbReference type="CTD" id="556262"/>
<comment type="subcellular location">
    <subcellularLocation>
        <location evidence="1">Membrane</location>
        <topology evidence="1">Single-pass type I membrane protein</topology>
    </subcellularLocation>
</comment>
<dbReference type="SUPFAM" id="SSF110296">
    <property type="entry name" value="Oligoxyloglucan reducing end-specific cellobiohydrolase"/>
    <property type="match status" value="1"/>
</dbReference>
<keyword evidence="8" id="KW-0325">Glycoprotein</keyword>
<reference evidence="12" key="1">
    <citation type="journal article" date="2014" name="PLoS ONE">
        <title>The genome and linkage map of the northern pike (Esox lucius): conserved synteny revealed between the salmonid sister group and the Neoteleostei.</title>
        <authorList>
            <person name="Rondeau E.B."/>
            <person name="Minkley D.R."/>
            <person name="Leong J.S."/>
            <person name="Messmer A.M."/>
            <person name="Jantzen J.R."/>
            <person name="von Schalburg K.R."/>
            <person name="Lemon C."/>
            <person name="Bird N.H."/>
            <person name="Koop B.F."/>
        </authorList>
    </citation>
    <scope>NUCLEOTIDE SEQUENCE</scope>
</reference>
<dbReference type="Bgee" id="ENSELUG00000007063">
    <property type="expression patterns" value="Expressed in brain and 3 other cell types or tissues"/>
</dbReference>
<keyword evidence="12" id="KW-1185">Reference proteome</keyword>
<proteinExistence type="inferred from homology"/>
<dbReference type="OrthoDB" id="443634at2759"/>
<dbReference type="KEGG" id="els:105010584"/>
<evidence type="ECO:0000256" key="1">
    <source>
        <dbReference type="ARBA" id="ARBA00004479"/>
    </source>
</evidence>
<reference evidence="11" key="4">
    <citation type="submission" date="2025-09" db="UniProtKB">
        <authorList>
            <consortium name="Ensembl"/>
        </authorList>
    </citation>
    <scope>IDENTIFICATION</scope>
</reference>
<protein>
    <recommendedName>
        <fullName evidence="10">PKD domain-containing protein</fullName>
    </recommendedName>
</protein>
<dbReference type="RefSeq" id="XP_010868274.2">
    <property type="nucleotide sequence ID" value="XM_010869972.3"/>
</dbReference>
<feature type="domain" description="PKD" evidence="10">
    <location>
        <begin position="908"/>
        <end position="961"/>
    </location>
</feature>
<dbReference type="Gene3D" id="3.30.60.270">
    <property type="match status" value="1"/>
</dbReference>
<dbReference type="FunFam" id="2.60.40.10:FF:000083">
    <property type="entry name" value="Sortilin-related VPS10 domain containing receptor 2"/>
    <property type="match status" value="1"/>
</dbReference>
<name>A0A3P8XNJ2_ESOLU</name>
<evidence type="ECO:0000256" key="7">
    <source>
        <dbReference type="ARBA" id="ARBA00023136"/>
    </source>
</evidence>
<dbReference type="Proteomes" id="UP000265140">
    <property type="component" value="Chromosome 6"/>
</dbReference>
<dbReference type="GeneTree" id="ENSGT01030000234563"/>
<dbReference type="STRING" id="8010.ENSELUP00000006107"/>
<keyword evidence="6 9" id="KW-1133">Transmembrane helix</keyword>
<dbReference type="InterPro" id="IPR035986">
    <property type="entry name" value="PKD_dom_sf"/>
</dbReference>
<evidence type="ECO:0000256" key="8">
    <source>
        <dbReference type="ARBA" id="ARBA00023180"/>
    </source>
</evidence>
<evidence type="ECO:0000256" key="5">
    <source>
        <dbReference type="ARBA" id="ARBA00022737"/>
    </source>
</evidence>
<dbReference type="InterPro" id="IPR050310">
    <property type="entry name" value="VPS10-sortilin"/>
</dbReference>
<reference evidence="11" key="2">
    <citation type="submission" date="2020-02" db="EMBL/GenBank/DDBJ databases">
        <title>Esox lucius (northern pike) genome, fEsoLuc1, primary haplotype.</title>
        <authorList>
            <person name="Myers G."/>
            <person name="Karagic N."/>
            <person name="Meyer A."/>
            <person name="Pippel M."/>
            <person name="Reichard M."/>
            <person name="Winkler S."/>
            <person name="Tracey A."/>
            <person name="Sims Y."/>
            <person name="Howe K."/>
            <person name="Rhie A."/>
            <person name="Formenti G."/>
            <person name="Durbin R."/>
            <person name="Fedrigo O."/>
            <person name="Jarvis E.D."/>
        </authorList>
    </citation>
    <scope>NUCLEOTIDE SEQUENCE [LARGE SCALE GENOMIC DNA]</scope>
</reference>
<dbReference type="InterPro" id="IPR031778">
    <property type="entry name" value="Sortilin_N"/>
</dbReference>
<evidence type="ECO:0000256" key="6">
    <source>
        <dbReference type="ARBA" id="ARBA00022989"/>
    </source>
</evidence>
<evidence type="ECO:0000313" key="12">
    <source>
        <dbReference type="Proteomes" id="UP000265140"/>
    </source>
</evidence>
<keyword evidence="3 9" id="KW-0812">Transmembrane</keyword>